<dbReference type="PANTHER" id="PTHR38926">
    <property type="entry name" value="F-BOX DOMAIN CONTAINING PROTEIN, EXPRESSED"/>
    <property type="match status" value="1"/>
</dbReference>
<organism evidence="1 2">
    <name type="scientific">Lentinus tigrinus ALCF2SS1-6</name>
    <dbReference type="NCBI Taxonomy" id="1328759"/>
    <lineage>
        <taxon>Eukaryota</taxon>
        <taxon>Fungi</taxon>
        <taxon>Dikarya</taxon>
        <taxon>Basidiomycota</taxon>
        <taxon>Agaricomycotina</taxon>
        <taxon>Agaricomycetes</taxon>
        <taxon>Polyporales</taxon>
        <taxon>Polyporaceae</taxon>
        <taxon>Lentinus</taxon>
    </lineage>
</organism>
<dbReference type="PANTHER" id="PTHR38926:SF5">
    <property type="entry name" value="F-BOX AND LEUCINE-RICH REPEAT PROTEIN 6"/>
    <property type="match status" value="1"/>
</dbReference>
<evidence type="ECO:0000313" key="2">
    <source>
        <dbReference type="Proteomes" id="UP000313359"/>
    </source>
</evidence>
<evidence type="ECO:0008006" key="3">
    <source>
        <dbReference type="Google" id="ProtNLM"/>
    </source>
</evidence>
<gene>
    <name evidence="1" type="ORF">L227DRAFT_615327</name>
</gene>
<accession>A0A5C2RUV3</accession>
<dbReference type="Proteomes" id="UP000313359">
    <property type="component" value="Unassembled WGS sequence"/>
</dbReference>
<dbReference type="AlphaFoldDB" id="A0A5C2RUV3"/>
<reference evidence="1" key="1">
    <citation type="journal article" date="2018" name="Genome Biol. Evol.">
        <title>Genomics and development of Lentinus tigrinus, a white-rot wood-decaying mushroom with dimorphic fruiting bodies.</title>
        <authorList>
            <person name="Wu B."/>
            <person name="Xu Z."/>
            <person name="Knudson A."/>
            <person name="Carlson A."/>
            <person name="Chen N."/>
            <person name="Kovaka S."/>
            <person name="LaButti K."/>
            <person name="Lipzen A."/>
            <person name="Pennachio C."/>
            <person name="Riley R."/>
            <person name="Schakwitz W."/>
            <person name="Umezawa K."/>
            <person name="Ohm R.A."/>
            <person name="Grigoriev I.V."/>
            <person name="Nagy L.G."/>
            <person name="Gibbons J."/>
            <person name="Hibbett D."/>
        </authorList>
    </citation>
    <scope>NUCLEOTIDE SEQUENCE [LARGE SCALE GENOMIC DNA]</scope>
    <source>
        <strain evidence="1">ALCF2SS1-6</strain>
    </source>
</reference>
<evidence type="ECO:0000313" key="1">
    <source>
        <dbReference type="EMBL" id="RPD55463.1"/>
    </source>
</evidence>
<sequence length="595" mass="67011">MTTPPVAFQIDPEDSEDKSRLPDVDLALFTGLRPSQTREVALARVKEYEAEIVKIQRYIRDLYFFHNAALPIHSKLLSHDLLANVFNFICPTYRSAIRGVMHVCRSWRHAALSATAFWAALSGLAPWDNLYFIKGGNRHQEFLPSFIERSAPLSFRLYVKGNDPVAIQPALKVHSSRVSLLSFFLDGRYLDALRNLLLLDMPSLESITLAFACSYGDDGLSTEQLHADLISLPQSSHRHPRLHTLHIDGCLVCPMLMSGSIRTLHIKTTRHTYYHGSRSKPCIAGRVLSSDLLLDSLQQCPLLEELVLQTGTSPWAWQAMSASPGRSCYLPNLRRCTINEENTQFQVRTFLEYVHMPPTTNLSVTYNSSPLSHLLPDTPTSFVTALTTLHLQIDRPVVHDPGSVRHRTPCSVIVNGFVRGSEGRLSMTVSYPHWSDDASAQPPRSQVLREVVQSFAPSQAVRELTLQLDPGIMVVRADWDFVLDAFRQLTKLTVHIDSCRRLVRTLCLPRVCPELETIAIHCSNGRGMHENVVSMAECRVARGTPLRRFEFHQKPRHSYSTEAQKKSTPLSAKRLARLQAFIPEVVTSPMLDDVL</sequence>
<name>A0A5C2RUV3_9APHY</name>
<proteinExistence type="predicted"/>
<dbReference type="EMBL" id="ML122295">
    <property type="protein sequence ID" value="RPD55463.1"/>
    <property type="molecule type" value="Genomic_DNA"/>
</dbReference>
<keyword evidence="2" id="KW-1185">Reference proteome</keyword>
<protein>
    <recommendedName>
        <fullName evidence="3">F-box domain-containing protein</fullName>
    </recommendedName>
</protein>
<dbReference type="OrthoDB" id="10515761at2759"/>